<evidence type="ECO:0000313" key="9">
    <source>
        <dbReference type="Proteomes" id="UP000010824"/>
    </source>
</evidence>
<dbReference type="InterPro" id="IPR027417">
    <property type="entry name" value="P-loop_NTPase"/>
</dbReference>
<evidence type="ECO:0000313" key="8">
    <source>
        <dbReference type="EMBL" id="AGB01787.1"/>
    </source>
</evidence>
<dbReference type="PROSITE" id="PS50893">
    <property type="entry name" value="ABC_TRANSPORTER_2"/>
    <property type="match status" value="2"/>
</dbReference>
<dbReference type="GO" id="GO:0042626">
    <property type="term" value="F:ATPase-coupled transmembrane transporter activity"/>
    <property type="evidence" value="ECO:0007669"/>
    <property type="project" value="TreeGrafter"/>
</dbReference>
<comment type="subcellular location">
    <subcellularLocation>
        <location evidence="1">Cell membrane</location>
    </subcellularLocation>
</comment>
<evidence type="ECO:0000256" key="4">
    <source>
        <dbReference type="ARBA" id="ARBA00022840"/>
    </source>
</evidence>
<evidence type="ECO:0000256" key="2">
    <source>
        <dbReference type="ARBA" id="ARBA00022448"/>
    </source>
</evidence>
<evidence type="ECO:0000256" key="5">
    <source>
        <dbReference type="ARBA" id="ARBA00025157"/>
    </source>
</evidence>
<dbReference type="RefSeq" id="WP_015284751.1">
    <property type="nucleotide sequence ID" value="NC_019943.1"/>
</dbReference>
<organism evidence="8 9">
    <name type="scientific">Methanoregula formicica (strain DSM 22288 / NBRC 105244 / SMSP)</name>
    <dbReference type="NCBI Taxonomy" id="593750"/>
    <lineage>
        <taxon>Archaea</taxon>
        <taxon>Methanobacteriati</taxon>
        <taxon>Methanobacteriota</taxon>
        <taxon>Stenosarchaea group</taxon>
        <taxon>Methanomicrobia</taxon>
        <taxon>Methanomicrobiales</taxon>
        <taxon>Methanoregulaceae</taxon>
        <taxon>Methanoregula</taxon>
    </lineage>
</organism>
<dbReference type="PANTHER" id="PTHR43553">
    <property type="entry name" value="HEAVY METAL TRANSPORTER"/>
    <property type="match status" value="1"/>
</dbReference>
<evidence type="ECO:0000259" key="7">
    <source>
        <dbReference type="PROSITE" id="PS50893"/>
    </source>
</evidence>
<dbReference type="AlphaFoldDB" id="L0HAM6"/>
<dbReference type="eggNOG" id="arCOG00185">
    <property type="taxonomic scope" value="Archaea"/>
</dbReference>
<dbReference type="GO" id="GO:0005524">
    <property type="term" value="F:ATP binding"/>
    <property type="evidence" value="ECO:0007669"/>
    <property type="project" value="UniProtKB-KW"/>
</dbReference>
<dbReference type="InterPro" id="IPR050095">
    <property type="entry name" value="ECF_ABC_transporter_ATP-bd"/>
</dbReference>
<comment type="function">
    <text evidence="5">Probably part of an ABC transporter complex. Responsible for energy coupling to the transport system.</text>
</comment>
<gene>
    <name evidence="8" type="ordered locus">Metfor_0727</name>
</gene>
<dbReference type="InParanoid" id="L0HAM6"/>
<dbReference type="STRING" id="593750.Metfor_0727"/>
<dbReference type="EMBL" id="CP003167">
    <property type="protein sequence ID" value="AGB01787.1"/>
    <property type="molecule type" value="Genomic_DNA"/>
</dbReference>
<keyword evidence="9" id="KW-1185">Reference proteome</keyword>
<feature type="region of interest" description="Disordered" evidence="6">
    <location>
        <begin position="491"/>
        <end position="514"/>
    </location>
</feature>
<dbReference type="InterPro" id="IPR003593">
    <property type="entry name" value="AAA+_ATPase"/>
</dbReference>
<dbReference type="Gene3D" id="3.40.50.300">
    <property type="entry name" value="P-loop containing nucleotide triphosphate hydrolases"/>
    <property type="match status" value="2"/>
</dbReference>
<feature type="domain" description="ABC transporter" evidence="7">
    <location>
        <begin position="8"/>
        <end position="252"/>
    </location>
</feature>
<keyword evidence="2" id="KW-0813">Transport</keyword>
<dbReference type="Proteomes" id="UP000010824">
    <property type="component" value="Chromosome"/>
</dbReference>
<evidence type="ECO:0000256" key="1">
    <source>
        <dbReference type="ARBA" id="ARBA00004236"/>
    </source>
</evidence>
<dbReference type="GeneID" id="14310040"/>
<dbReference type="KEGG" id="mfo:Metfor_0727"/>
<dbReference type="GO" id="GO:0016887">
    <property type="term" value="F:ATP hydrolysis activity"/>
    <property type="evidence" value="ECO:0007669"/>
    <property type="project" value="InterPro"/>
</dbReference>
<reference evidence="9" key="1">
    <citation type="submission" date="2011-12" db="EMBL/GenBank/DDBJ databases">
        <title>Complete sequence of Methanoregula formicicum SMSP.</title>
        <authorList>
            <person name="Lucas S."/>
            <person name="Han J."/>
            <person name="Lapidus A."/>
            <person name="Cheng J.-F."/>
            <person name="Goodwin L."/>
            <person name="Pitluck S."/>
            <person name="Peters L."/>
            <person name="Ovchinnikova G."/>
            <person name="Teshima H."/>
            <person name="Detter J.C."/>
            <person name="Han C."/>
            <person name="Tapia R."/>
            <person name="Land M."/>
            <person name="Hauser L."/>
            <person name="Kyrpides N."/>
            <person name="Ivanova N."/>
            <person name="Pagani I."/>
            <person name="Imachi H."/>
            <person name="Tamaki H."/>
            <person name="Sekiguchi Y."/>
            <person name="Kamagata Y."/>
            <person name="Cadillo-Quiroz H."/>
            <person name="Zinder S."/>
            <person name="Liu W.-T."/>
            <person name="Woyke T."/>
        </authorList>
    </citation>
    <scope>NUCLEOTIDE SEQUENCE [LARGE SCALE GENOMIC DNA]</scope>
    <source>
        <strain evidence="9">DSM 22288 / NBRC 105244 / SMSP</strain>
    </source>
</reference>
<proteinExistence type="predicted"/>
<sequence length="514" mass="54331" precursor="true">MTGHDPVITIRGLSFRYPPSISGRAGFALRTISLSIDPGEFVVVTGHSGSGKSTLARCLNGLIPHATRGTMDGRVVAAGLDTREHDVPDFARTVGLVFQDPAYQIVTSDVESEIAFALEAQNLPEEEIQTRIETTVSLLRIGHLLGRTTADLSWGERQRVAIASVLAARPKVLVMDEPFSGIDPPAAAELAGLLHDLKKETGITIVIFEHRTTWLHAIADRWIAMQDGTVVSDTRPAAGGDAFGKPGPAATRFQLGRREIPAIHPAPVLSLRNVTYTYPGQKGPALSKVSLDFYPGELAVITGPNGSGKTTLLKHCNGLLVPDGGVVLLGTSPLAGKTVAEAARTVGLLGQHADHQLFEDTIAGEVSFGPRNLGKIGSILDEAVQTAIHMCSLSHIDPATPPLGLSGGEKQRVALAGILSMETPVVVLDEPTFGLDPGLKHSLSSLLRTLCAGKKCVILATHDEEFAESCGDRFIRIAGGRIAGDYRRVTETHDNSHSPGEWVIPAGGGDPGVP</sequence>
<dbReference type="CDD" id="cd03225">
    <property type="entry name" value="ABC_cobalt_CbiO_domain1"/>
    <property type="match status" value="2"/>
</dbReference>
<evidence type="ECO:0000256" key="3">
    <source>
        <dbReference type="ARBA" id="ARBA00022741"/>
    </source>
</evidence>
<accession>L0HAM6</accession>
<dbReference type="InterPro" id="IPR003439">
    <property type="entry name" value="ABC_transporter-like_ATP-bd"/>
</dbReference>
<dbReference type="HOGENOM" id="CLU_000604_86_7_2"/>
<dbReference type="SUPFAM" id="SSF52540">
    <property type="entry name" value="P-loop containing nucleoside triphosphate hydrolases"/>
    <property type="match status" value="2"/>
</dbReference>
<dbReference type="OrthoDB" id="35850at2157"/>
<evidence type="ECO:0000256" key="6">
    <source>
        <dbReference type="SAM" id="MobiDB-lite"/>
    </source>
</evidence>
<feature type="domain" description="ABC transporter" evidence="7">
    <location>
        <begin position="269"/>
        <end position="504"/>
    </location>
</feature>
<name>L0HAM6_METFS</name>
<protein>
    <submittedName>
        <fullName evidence="8">ATPase component of various ABC-type transport systems with duplicated ATPase domain</fullName>
    </submittedName>
</protein>
<keyword evidence="4" id="KW-0067">ATP-binding</keyword>
<dbReference type="InterPro" id="IPR015856">
    <property type="entry name" value="ABC_transpr_CbiO/EcfA_su"/>
</dbReference>
<dbReference type="SMART" id="SM00382">
    <property type="entry name" value="AAA"/>
    <property type="match status" value="2"/>
</dbReference>
<dbReference type="Pfam" id="PF00005">
    <property type="entry name" value="ABC_tran"/>
    <property type="match status" value="2"/>
</dbReference>
<dbReference type="PROSITE" id="PS00211">
    <property type="entry name" value="ABC_TRANSPORTER_1"/>
    <property type="match status" value="1"/>
</dbReference>
<reference evidence="8 9" key="2">
    <citation type="journal article" date="2014" name="Genome Announc.">
        <title>Complete Genome Sequence of Methanoregula formicica SMSPT, a Mesophilic Hydrogenotrophic Methanogen Isolated from a Methanogenic Upflow Anaerobic Sludge Blanket Reactor.</title>
        <authorList>
            <person name="Yamamoto K."/>
            <person name="Tamaki H."/>
            <person name="Cadillo-Quiroz H."/>
            <person name="Imachi H."/>
            <person name="Kyrpides N."/>
            <person name="Woyke T."/>
            <person name="Goodwin L."/>
            <person name="Zinder S.H."/>
            <person name="Kamagata Y."/>
            <person name="Liu W.T."/>
        </authorList>
    </citation>
    <scope>NUCLEOTIDE SEQUENCE [LARGE SCALE GENOMIC DNA]</scope>
    <source>
        <strain evidence="9">DSM 22288 / NBRC 105244 / SMSP</strain>
    </source>
</reference>
<dbReference type="InterPro" id="IPR017871">
    <property type="entry name" value="ABC_transporter-like_CS"/>
</dbReference>
<keyword evidence="3" id="KW-0547">Nucleotide-binding</keyword>
<dbReference type="GO" id="GO:0043190">
    <property type="term" value="C:ATP-binding cassette (ABC) transporter complex"/>
    <property type="evidence" value="ECO:0007669"/>
    <property type="project" value="TreeGrafter"/>
</dbReference>